<keyword evidence="2" id="KW-0812">Transmembrane</keyword>
<reference evidence="4" key="1">
    <citation type="journal article" date="2016" name="Front. Microbiol.">
        <title>Genome Sequence of the Piezophilic, Mesophilic Sulfate-Reducing Bacterium Desulfovibrio indicus J2T.</title>
        <authorList>
            <person name="Cao J."/>
            <person name="Maignien L."/>
            <person name="Shao Z."/>
            <person name="Alain K."/>
            <person name="Jebbar M."/>
        </authorList>
    </citation>
    <scope>NUCLEOTIDE SEQUENCE</scope>
    <source>
        <strain evidence="4">JCM 32048</strain>
    </source>
</reference>
<dbReference type="AlphaFoldDB" id="A0AA37HJK3"/>
<organism evidence="4 5">
    <name type="scientific">Methylobacterium frigidaeris</name>
    <dbReference type="NCBI Taxonomy" id="2038277"/>
    <lineage>
        <taxon>Bacteria</taxon>
        <taxon>Pseudomonadati</taxon>
        <taxon>Pseudomonadota</taxon>
        <taxon>Alphaproteobacteria</taxon>
        <taxon>Hyphomicrobiales</taxon>
        <taxon>Methylobacteriaceae</taxon>
        <taxon>Methylobacterium</taxon>
    </lineage>
</organism>
<feature type="transmembrane region" description="Helical" evidence="2">
    <location>
        <begin position="42"/>
        <end position="65"/>
    </location>
</feature>
<gene>
    <name evidence="4" type="ORF">MPEAHAMD_6909</name>
</gene>
<comment type="caution">
    <text evidence="4">The sequence shown here is derived from an EMBL/GenBank/DDBJ whole genome shotgun (WGS) entry which is preliminary data.</text>
</comment>
<sequence length="321" mass="34955">MAISVEELKQNPAVATARRKFEEVDAEAVKSQMQFKREMSRANLAICLSALFGGLLLAAGIFAGAVDGTRRFAWVRWIPTMLGIAGGVAGVLGSMWLFRARQGERLKRWMNRRAAAESARRAMYVELAKASPSAGADPVEVALTKLDLIVTEHVEDQRNWYARRAGEHRESADRSLAIGGIAVGLGAIASFAAGAAATANSIYAALGAFSVIGAALATFASTREEIHQDRRNAERYENARDALDDLLGKVEDVRDTIRKGATDALQAFVLAVHDQFLAEHRQWLQGQERQEAVIGQLEETLSKLRDSTASREVPVTSPLRP</sequence>
<feature type="domain" description="SMODS and SLOG-associating 2TM effector" evidence="3">
    <location>
        <begin position="152"/>
        <end position="283"/>
    </location>
</feature>
<dbReference type="RefSeq" id="WP_238193659.1">
    <property type="nucleotide sequence ID" value="NZ_BPQJ01000076.1"/>
</dbReference>
<keyword evidence="1" id="KW-0175">Coiled coil</keyword>
<evidence type="ECO:0000313" key="4">
    <source>
        <dbReference type="EMBL" id="GJD66711.1"/>
    </source>
</evidence>
<feature type="transmembrane region" description="Helical" evidence="2">
    <location>
        <begin position="202"/>
        <end position="221"/>
    </location>
</feature>
<proteinExistence type="predicted"/>
<name>A0AA37HJK3_9HYPH</name>
<evidence type="ECO:0000256" key="1">
    <source>
        <dbReference type="SAM" id="Coils"/>
    </source>
</evidence>
<dbReference type="InterPro" id="IPR040884">
    <property type="entry name" value="SLATT_1"/>
</dbReference>
<keyword evidence="2" id="KW-0472">Membrane</keyword>
<accession>A0AA37HJK3</accession>
<evidence type="ECO:0000256" key="2">
    <source>
        <dbReference type="SAM" id="Phobius"/>
    </source>
</evidence>
<dbReference type="Pfam" id="PF18181">
    <property type="entry name" value="SLATT_1"/>
    <property type="match status" value="1"/>
</dbReference>
<feature type="transmembrane region" description="Helical" evidence="2">
    <location>
        <begin position="176"/>
        <end position="196"/>
    </location>
</feature>
<feature type="coiled-coil region" evidence="1">
    <location>
        <begin position="219"/>
        <end position="256"/>
    </location>
</feature>
<protein>
    <recommendedName>
        <fullName evidence="3">SMODS and SLOG-associating 2TM effector domain-containing protein</fullName>
    </recommendedName>
</protein>
<evidence type="ECO:0000313" key="5">
    <source>
        <dbReference type="Proteomes" id="UP001055286"/>
    </source>
</evidence>
<dbReference type="NCBIfam" id="NF033634">
    <property type="entry name" value="SLATT_1"/>
    <property type="match status" value="1"/>
</dbReference>
<keyword evidence="5" id="KW-1185">Reference proteome</keyword>
<dbReference type="EMBL" id="BPQJ01000076">
    <property type="protein sequence ID" value="GJD66711.1"/>
    <property type="molecule type" value="Genomic_DNA"/>
</dbReference>
<dbReference type="Proteomes" id="UP001055286">
    <property type="component" value="Unassembled WGS sequence"/>
</dbReference>
<reference evidence="4" key="2">
    <citation type="submission" date="2021-08" db="EMBL/GenBank/DDBJ databases">
        <authorList>
            <person name="Tani A."/>
            <person name="Ola A."/>
            <person name="Ogura Y."/>
            <person name="Katsura K."/>
            <person name="Hayashi T."/>
        </authorList>
    </citation>
    <scope>NUCLEOTIDE SEQUENCE</scope>
    <source>
        <strain evidence="4">JCM 32048</strain>
    </source>
</reference>
<feature type="transmembrane region" description="Helical" evidence="2">
    <location>
        <begin position="77"/>
        <end position="98"/>
    </location>
</feature>
<evidence type="ECO:0000259" key="3">
    <source>
        <dbReference type="Pfam" id="PF18181"/>
    </source>
</evidence>
<keyword evidence="2" id="KW-1133">Transmembrane helix</keyword>